<dbReference type="eggNOG" id="ENOG5030DDP">
    <property type="taxonomic scope" value="Bacteria"/>
</dbReference>
<comment type="caution">
    <text evidence="1">The sequence shown here is derived from an EMBL/GenBank/DDBJ whole genome shotgun (WGS) entry which is preliminary data.</text>
</comment>
<sequence>MRGKKPCGDYFFKSPRKNRTIVLEDLDFVWDSWELQEMVQMWQKGVPVAKIGEHFQRDPDEVLLALIHLAREDKIDRRKGGLKGEEAR</sequence>
<evidence type="ECO:0000313" key="2">
    <source>
        <dbReference type="Proteomes" id="UP000010523"/>
    </source>
</evidence>
<dbReference type="AlphaFoldDB" id="I3DY30"/>
<organism evidence="1 2">
    <name type="scientific">Bacillus methanolicus PB1</name>
    <dbReference type="NCBI Taxonomy" id="997296"/>
    <lineage>
        <taxon>Bacteria</taxon>
        <taxon>Bacillati</taxon>
        <taxon>Bacillota</taxon>
        <taxon>Bacilli</taxon>
        <taxon>Bacillales</taxon>
        <taxon>Bacillaceae</taxon>
        <taxon>Bacillus</taxon>
    </lineage>
</organism>
<gene>
    <name evidence="1" type="ORF">PB1_16379</name>
</gene>
<dbReference type="EMBL" id="AFEU01000003">
    <property type="protein sequence ID" value="EIJ79151.1"/>
    <property type="molecule type" value="Genomic_DNA"/>
</dbReference>
<accession>I3DY30</accession>
<dbReference type="STRING" id="997296.PB1_16379"/>
<name>I3DY30_BACMT</name>
<proteinExistence type="predicted"/>
<dbReference type="Proteomes" id="UP000010523">
    <property type="component" value="Unassembled WGS sequence"/>
</dbReference>
<dbReference type="RefSeq" id="WP_004438616.1">
    <property type="nucleotide sequence ID" value="NZ_AFEU01000003.1"/>
</dbReference>
<evidence type="ECO:0008006" key="3">
    <source>
        <dbReference type="Google" id="ProtNLM"/>
    </source>
</evidence>
<reference evidence="1 2" key="1">
    <citation type="journal article" date="2012" name="Appl. Environ. Microbiol.">
        <title>Genome Sequence of Thermotolerant Bacillus methanolicus: Features and Regulation Related to Methylotrophy and Production of L-Lysine and L-Glutamate from Methanol.</title>
        <authorList>
            <person name="Heggeset T.M."/>
            <person name="Krog A."/>
            <person name="Balzer S."/>
            <person name="Wentzel A."/>
            <person name="Ellingsen T.E."/>
            <person name="Brautaset T."/>
        </authorList>
    </citation>
    <scope>NUCLEOTIDE SEQUENCE [LARGE SCALE GENOMIC DNA]</scope>
    <source>
        <strain evidence="1 2">PB1</strain>
    </source>
</reference>
<keyword evidence="2" id="KW-1185">Reference proteome</keyword>
<protein>
    <recommendedName>
        <fullName evidence="3">Helix-turn-helix domain containing protein</fullName>
    </recommendedName>
</protein>
<dbReference type="OrthoDB" id="2455520at2"/>
<evidence type="ECO:0000313" key="1">
    <source>
        <dbReference type="EMBL" id="EIJ79151.1"/>
    </source>
</evidence>
<dbReference type="PATRIC" id="fig|997296.3.peg.3448"/>